<feature type="domain" description="Response regulatory" evidence="3">
    <location>
        <begin position="30"/>
        <end position="149"/>
    </location>
</feature>
<dbReference type="Pfam" id="PF04397">
    <property type="entry name" value="LytTR"/>
    <property type="match status" value="1"/>
</dbReference>
<feature type="non-terminal residue" evidence="5">
    <location>
        <position position="1"/>
    </location>
</feature>
<dbReference type="GO" id="GO:0005829">
    <property type="term" value="C:cytosol"/>
    <property type="evidence" value="ECO:0007669"/>
    <property type="project" value="TreeGrafter"/>
</dbReference>
<dbReference type="Gene3D" id="3.40.50.2300">
    <property type="match status" value="1"/>
</dbReference>
<accession>C5T9N9</accession>
<evidence type="ECO:0000313" key="5">
    <source>
        <dbReference type="EMBL" id="EER58803.1"/>
    </source>
</evidence>
<gene>
    <name evidence="5" type="ORF">AcdelDRAFT_3619</name>
</gene>
<organism evidence="5 6">
    <name type="scientific">Acidovorax delafieldii 2AN</name>
    <dbReference type="NCBI Taxonomy" id="573060"/>
    <lineage>
        <taxon>Bacteria</taxon>
        <taxon>Pseudomonadati</taxon>
        <taxon>Pseudomonadota</taxon>
        <taxon>Betaproteobacteria</taxon>
        <taxon>Burkholderiales</taxon>
        <taxon>Comamonadaceae</taxon>
        <taxon>Acidovorax</taxon>
    </lineage>
</organism>
<reference evidence="5 6" key="1">
    <citation type="submission" date="2009-05" db="EMBL/GenBank/DDBJ databases">
        <title>The draft genome of Acidovorax delafieldii 2AN.</title>
        <authorList>
            <consortium name="US DOE Joint Genome Institute (JGI-PGF)"/>
            <person name="Lucas S."/>
            <person name="Copeland A."/>
            <person name="Lapidus A."/>
            <person name="Glavina del Rio T."/>
            <person name="Tice H."/>
            <person name="Bruce D."/>
            <person name="Goodwin L."/>
            <person name="Pitluck S."/>
            <person name="Larimer F."/>
            <person name="Land M.L."/>
            <person name="Hauser L."/>
            <person name="Shelobolina E.S."/>
            <person name="Picardal F."/>
            <person name="Roden E."/>
            <person name="Emerson D."/>
        </authorList>
    </citation>
    <scope>NUCLEOTIDE SEQUENCE [LARGE SCALE GENOMIC DNA]</scope>
    <source>
        <strain evidence="5 6">2AN</strain>
    </source>
</reference>
<evidence type="ECO:0000256" key="2">
    <source>
        <dbReference type="PROSITE-ProRule" id="PRU00169"/>
    </source>
</evidence>
<dbReference type="InterPro" id="IPR039420">
    <property type="entry name" value="WalR-like"/>
</dbReference>
<dbReference type="InterPro" id="IPR011006">
    <property type="entry name" value="CheY-like_superfamily"/>
</dbReference>
<dbReference type="Gene3D" id="2.40.50.1020">
    <property type="entry name" value="LytTr DNA-binding domain"/>
    <property type="match status" value="1"/>
</dbReference>
<dbReference type="PATRIC" id="fig|573060.9.peg.1366"/>
<keyword evidence="2" id="KW-0597">Phosphoprotein</keyword>
<dbReference type="Proteomes" id="UP000003856">
    <property type="component" value="Unassembled WGS sequence"/>
</dbReference>
<dbReference type="GO" id="GO:0032993">
    <property type="term" value="C:protein-DNA complex"/>
    <property type="evidence" value="ECO:0007669"/>
    <property type="project" value="TreeGrafter"/>
</dbReference>
<evidence type="ECO:0000259" key="3">
    <source>
        <dbReference type="PROSITE" id="PS50110"/>
    </source>
</evidence>
<dbReference type="SMART" id="SM00850">
    <property type="entry name" value="LytTR"/>
    <property type="match status" value="1"/>
</dbReference>
<dbReference type="PROSITE" id="PS50110">
    <property type="entry name" value="RESPONSE_REGULATORY"/>
    <property type="match status" value="1"/>
</dbReference>
<keyword evidence="1" id="KW-0238">DNA-binding</keyword>
<dbReference type="PANTHER" id="PTHR48111:SF69">
    <property type="entry name" value="RESPONSE REGULATOR RECEIVER"/>
    <property type="match status" value="1"/>
</dbReference>
<dbReference type="PANTHER" id="PTHR48111">
    <property type="entry name" value="REGULATOR OF RPOS"/>
    <property type="match status" value="1"/>
</dbReference>
<dbReference type="GO" id="GO:0000976">
    <property type="term" value="F:transcription cis-regulatory region binding"/>
    <property type="evidence" value="ECO:0007669"/>
    <property type="project" value="TreeGrafter"/>
</dbReference>
<comment type="caution">
    <text evidence="5">The sequence shown here is derived from an EMBL/GenBank/DDBJ whole genome shotgun (WGS) entry which is preliminary data.</text>
</comment>
<dbReference type="AlphaFoldDB" id="C5T9N9"/>
<feature type="domain" description="HTH LytTR-type" evidence="4">
    <location>
        <begin position="169"/>
        <end position="277"/>
    </location>
</feature>
<dbReference type="SMART" id="SM00448">
    <property type="entry name" value="REC"/>
    <property type="match status" value="1"/>
</dbReference>
<protein>
    <submittedName>
        <fullName evidence="5">Two component transcriptional regulator, LytTR family</fullName>
    </submittedName>
</protein>
<evidence type="ECO:0000313" key="6">
    <source>
        <dbReference type="Proteomes" id="UP000003856"/>
    </source>
</evidence>
<dbReference type="InterPro" id="IPR007492">
    <property type="entry name" value="LytTR_DNA-bd_dom"/>
</dbReference>
<dbReference type="EMBL" id="ACQT01000202">
    <property type="protein sequence ID" value="EER58803.1"/>
    <property type="molecule type" value="Genomic_DNA"/>
</dbReference>
<sequence>HHPAGRRSAAAPGFLDRLPQPDHATLFPMNILIVDDEALARSRLRTLLADCHNTVRSTVTEASNAGEALALLSATGGRTIDLVLLDIHMPGQDGLSLAHALHALPQPPAIVFVTAHADHAVSAFELDAVDYLTKPVRRERLQQALTKVQRNGRQPAGPAAPAAADSESLVIQDRGRTERLPLAEVLYFKAELKYVTVRTATRSYVMDGALSDLEARYTPRFLRIHRNALVARRAVRALEKHYDPEEGEGWAVRLQGLAELLMVSRRQVGAVREELAG</sequence>
<dbReference type="SUPFAM" id="SSF52172">
    <property type="entry name" value="CheY-like"/>
    <property type="match status" value="1"/>
</dbReference>
<feature type="modified residue" description="4-aspartylphosphate" evidence="2">
    <location>
        <position position="86"/>
    </location>
</feature>
<dbReference type="GO" id="GO:0000156">
    <property type="term" value="F:phosphorelay response regulator activity"/>
    <property type="evidence" value="ECO:0007669"/>
    <property type="project" value="TreeGrafter"/>
</dbReference>
<evidence type="ECO:0000259" key="4">
    <source>
        <dbReference type="PROSITE" id="PS50930"/>
    </source>
</evidence>
<dbReference type="GO" id="GO:0006355">
    <property type="term" value="P:regulation of DNA-templated transcription"/>
    <property type="evidence" value="ECO:0007669"/>
    <property type="project" value="TreeGrafter"/>
</dbReference>
<dbReference type="InterPro" id="IPR001789">
    <property type="entry name" value="Sig_transdc_resp-reg_receiver"/>
</dbReference>
<dbReference type="PROSITE" id="PS50930">
    <property type="entry name" value="HTH_LYTTR"/>
    <property type="match status" value="1"/>
</dbReference>
<name>C5T9N9_ACIDE</name>
<proteinExistence type="predicted"/>
<evidence type="ECO:0000256" key="1">
    <source>
        <dbReference type="ARBA" id="ARBA00023125"/>
    </source>
</evidence>
<dbReference type="Pfam" id="PF00072">
    <property type="entry name" value="Response_reg"/>
    <property type="match status" value="1"/>
</dbReference>
<keyword evidence="6" id="KW-1185">Reference proteome</keyword>